<dbReference type="CDD" id="cd05819">
    <property type="entry name" value="NHL"/>
    <property type="match status" value="1"/>
</dbReference>
<dbReference type="InterPro" id="IPR050952">
    <property type="entry name" value="TRIM-NHL_E3_ligases"/>
</dbReference>
<dbReference type="AlphaFoldDB" id="A0A537KWM6"/>
<name>A0A537KWM6_9BACT</name>
<dbReference type="Proteomes" id="UP000319353">
    <property type="component" value="Unassembled WGS sequence"/>
</dbReference>
<sequence length="320" mass="31146">MLLVVFTTACNIVSGPPSFVSPLYVANSGSNNILIYAAFTNGDTGPANTISGTGLAGPSGITLNAAGQIFVANSTNSITVYPLGANGAATPIRTISGALTLLDNPQGIALDAAGNLYVANAGATTSSVTVYAPGAGGAPGTPATNVAPIRTISGALTLLDKPQGVIVDATGILYVANAGATSSITVYAPGAGGAPGTPATNVAPTRTISGSGTGLDNPIGVGLDTAGNLYVANAGITTSSITVYAPGASAPSNTITGTNTGLASPQGVVLDPIGRLYVANKTTPSITVYAPGATNPALPIRIISGGATQLTQPLFIALRP</sequence>
<dbReference type="SUPFAM" id="SSF63829">
    <property type="entry name" value="Calcium-dependent phosphotriesterase"/>
    <property type="match status" value="1"/>
</dbReference>
<gene>
    <name evidence="1" type="ORF">E6H01_10190</name>
</gene>
<organism evidence="1 2">
    <name type="scientific">Candidatus Segetimicrobium genomatis</name>
    <dbReference type="NCBI Taxonomy" id="2569760"/>
    <lineage>
        <taxon>Bacteria</taxon>
        <taxon>Bacillati</taxon>
        <taxon>Candidatus Sysuimicrobiota</taxon>
        <taxon>Candidatus Sysuimicrobiia</taxon>
        <taxon>Candidatus Sysuimicrobiales</taxon>
        <taxon>Candidatus Segetimicrobiaceae</taxon>
        <taxon>Candidatus Segetimicrobium</taxon>
    </lineage>
</organism>
<evidence type="ECO:0008006" key="3">
    <source>
        <dbReference type="Google" id="ProtNLM"/>
    </source>
</evidence>
<reference evidence="1 2" key="1">
    <citation type="journal article" date="2019" name="Nat. Microbiol.">
        <title>Mediterranean grassland soil C-N compound turnover is dependent on rainfall and depth, and is mediated by genomically divergent microorganisms.</title>
        <authorList>
            <person name="Diamond S."/>
            <person name="Andeer P.F."/>
            <person name="Li Z."/>
            <person name="Crits-Christoph A."/>
            <person name="Burstein D."/>
            <person name="Anantharaman K."/>
            <person name="Lane K.R."/>
            <person name="Thomas B.C."/>
            <person name="Pan C."/>
            <person name="Northen T.R."/>
            <person name="Banfield J.F."/>
        </authorList>
    </citation>
    <scope>NUCLEOTIDE SEQUENCE [LARGE SCALE GENOMIC DNA]</scope>
    <source>
        <strain evidence="1">NP_4</strain>
    </source>
</reference>
<dbReference type="Gene3D" id="2.40.10.500">
    <property type="match status" value="3"/>
</dbReference>
<proteinExistence type="predicted"/>
<evidence type="ECO:0000313" key="1">
    <source>
        <dbReference type="EMBL" id="TMJ00148.1"/>
    </source>
</evidence>
<dbReference type="EMBL" id="VBAL01000123">
    <property type="protein sequence ID" value="TMJ00148.1"/>
    <property type="molecule type" value="Genomic_DNA"/>
</dbReference>
<evidence type="ECO:0000313" key="2">
    <source>
        <dbReference type="Proteomes" id="UP000319353"/>
    </source>
</evidence>
<dbReference type="GO" id="GO:0008270">
    <property type="term" value="F:zinc ion binding"/>
    <property type="evidence" value="ECO:0007669"/>
    <property type="project" value="UniProtKB-KW"/>
</dbReference>
<comment type="caution">
    <text evidence="1">The sequence shown here is derived from an EMBL/GenBank/DDBJ whole genome shotgun (WGS) entry which is preliminary data.</text>
</comment>
<dbReference type="PANTHER" id="PTHR24104">
    <property type="entry name" value="E3 UBIQUITIN-PROTEIN LIGASE NHLRC1-RELATED"/>
    <property type="match status" value="1"/>
</dbReference>
<protein>
    <recommendedName>
        <fullName evidence="3">SMP-30/Gluconolactonase/LRE-like region domain-containing protein</fullName>
    </recommendedName>
</protein>
<accession>A0A537KWM6</accession>
<dbReference type="PANTHER" id="PTHR24104:SF25">
    <property type="entry name" value="PROTEIN LIN-41"/>
    <property type="match status" value="1"/>
</dbReference>